<organism evidence="1 2">
    <name type="scientific">Abeliophyllum distichum</name>
    <dbReference type="NCBI Taxonomy" id="126358"/>
    <lineage>
        <taxon>Eukaryota</taxon>
        <taxon>Viridiplantae</taxon>
        <taxon>Streptophyta</taxon>
        <taxon>Embryophyta</taxon>
        <taxon>Tracheophyta</taxon>
        <taxon>Spermatophyta</taxon>
        <taxon>Magnoliopsida</taxon>
        <taxon>eudicotyledons</taxon>
        <taxon>Gunneridae</taxon>
        <taxon>Pentapetalae</taxon>
        <taxon>asterids</taxon>
        <taxon>lamiids</taxon>
        <taxon>Lamiales</taxon>
        <taxon>Oleaceae</taxon>
        <taxon>Forsythieae</taxon>
        <taxon>Abeliophyllum</taxon>
    </lineage>
</organism>
<protein>
    <submittedName>
        <fullName evidence="1">Uncharacterized protein</fullName>
    </submittedName>
</protein>
<accession>A0ABD1SC57</accession>
<dbReference type="AlphaFoldDB" id="A0ABD1SC57"/>
<evidence type="ECO:0000313" key="1">
    <source>
        <dbReference type="EMBL" id="KAL2498349.1"/>
    </source>
</evidence>
<keyword evidence="2" id="KW-1185">Reference proteome</keyword>
<dbReference type="EMBL" id="JBFOLK010000007">
    <property type="protein sequence ID" value="KAL2498349.1"/>
    <property type="molecule type" value="Genomic_DNA"/>
</dbReference>
<dbReference type="Proteomes" id="UP001604336">
    <property type="component" value="Unassembled WGS sequence"/>
</dbReference>
<gene>
    <name evidence="1" type="ORF">Adt_23899</name>
</gene>
<name>A0ABD1SC57_9LAMI</name>
<evidence type="ECO:0000313" key="2">
    <source>
        <dbReference type="Proteomes" id="UP001604336"/>
    </source>
</evidence>
<comment type="caution">
    <text evidence="1">The sequence shown here is derived from an EMBL/GenBank/DDBJ whole genome shotgun (WGS) entry which is preliminary data.</text>
</comment>
<sequence>MDDPCQRWVPLILPLRGRRSAVSFGSDDAKSEKERFVKALNGMVMTAPSPVAVTTVLSQPPPANNNVDYFFELEEEAGMALQPLQIMLGKVEVDDHVPGFEERSMGEVEN</sequence>
<proteinExistence type="predicted"/>
<reference evidence="2" key="1">
    <citation type="submission" date="2024-07" db="EMBL/GenBank/DDBJ databases">
        <title>Two chromosome-level genome assemblies of Korean endemic species Abeliophyllum distichum and Forsythia ovata (Oleaceae).</title>
        <authorList>
            <person name="Jang H."/>
        </authorList>
    </citation>
    <scope>NUCLEOTIDE SEQUENCE [LARGE SCALE GENOMIC DNA]</scope>
</reference>